<dbReference type="EMBL" id="CP049742">
    <property type="protein sequence ID" value="QPC48304.1"/>
    <property type="molecule type" value="Genomic_DNA"/>
</dbReference>
<dbReference type="CDD" id="cd00090">
    <property type="entry name" value="HTH_ARSR"/>
    <property type="match status" value="1"/>
</dbReference>
<dbReference type="Gene3D" id="1.10.10.10">
    <property type="entry name" value="Winged helix-like DNA-binding domain superfamily/Winged helix DNA-binding domain"/>
    <property type="match status" value="1"/>
</dbReference>
<dbReference type="KEGG" id="mcui:G8O30_00695"/>
<dbReference type="InterPro" id="IPR036388">
    <property type="entry name" value="WH-like_DNA-bd_sf"/>
</dbReference>
<protein>
    <submittedName>
        <fullName evidence="3">Winged helix-turn-helix transcriptional regulator</fullName>
    </submittedName>
</protein>
<dbReference type="PANTHER" id="PTHR38600">
    <property type="entry name" value="TRANSCRIPTIONAL REGULATORY PROTEIN"/>
    <property type="match status" value="1"/>
</dbReference>
<dbReference type="GO" id="GO:0003677">
    <property type="term" value="F:DNA binding"/>
    <property type="evidence" value="ECO:0007669"/>
    <property type="project" value="UniProtKB-KW"/>
</dbReference>
<keyword evidence="4" id="KW-1185">Reference proteome</keyword>
<keyword evidence="1" id="KW-0238">DNA-binding</keyword>
<dbReference type="InterPro" id="IPR036390">
    <property type="entry name" value="WH_DNA-bd_sf"/>
</dbReference>
<dbReference type="PANTHER" id="PTHR38600:SF1">
    <property type="entry name" value="TRANSCRIPTIONAL REGULATORY PROTEIN"/>
    <property type="match status" value="1"/>
</dbReference>
<evidence type="ECO:0000256" key="1">
    <source>
        <dbReference type="ARBA" id="ARBA00023125"/>
    </source>
</evidence>
<evidence type="ECO:0000313" key="3">
    <source>
        <dbReference type="EMBL" id="QPC48304.1"/>
    </source>
</evidence>
<dbReference type="PRINTS" id="PR00778">
    <property type="entry name" value="HTHARSR"/>
</dbReference>
<dbReference type="InterPro" id="IPR001845">
    <property type="entry name" value="HTH_ArsR_DNA-bd_dom"/>
</dbReference>
<proteinExistence type="predicted"/>
<dbReference type="GO" id="GO:0003700">
    <property type="term" value="F:DNA-binding transcription factor activity"/>
    <property type="evidence" value="ECO:0007669"/>
    <property type="project" value="InterPro"/>
</dbReference>
<dbReference type="Pfam" id="PF01022">
    <property type="entry name" value="HTH_5"/>
    <property type="match status" value="1"/>
</dbReference>
<dbReference type="InterPro" id="IPR011991">
    <property type="entry name" value="ArsR-like_HTH"/>
</dbReference>
<dbReference type="NCBIfam" id="NF033788">
    <property type="entry name" value="HTH_metalloreg"/>
    <property type="match status" value="1"/>
</dbReference>
<dbReference type="SMART" id="SM00418">
    <property type="entry name" value="HTH_ARSR"/>
    <property type="match status" value="1"/>
</dbReference>
<organism evidence="3 4">
    <name type="scientific">Mangrovibacillus cuniculi</name>
    <dbReference type="NCBI Taxonomy" id="2593652"/>
    <lineage>
        <taxon>Bacteria</taxon>
        <taxon>Bacillati</taxon>
        <taxon>Bacillota</taxon>
        <taxon>Bacilli</taxon>
        <taxon>Bacillales</taxon>
        <taxon>Bacillaceae</taxon>
        <taxon>Mangrovibacillus</taxon>
    </lineage>
</organism>
<dbReference type="PROSITE" id="PS50987">
    <property type="entry name" value="HTH_ARSR_2"/>
    <property type="match status" value="1"/>
</dbReference>
<feature type="domain" description="HTH arsR-type" evidence="2">
    <location>
        <begin position="1"/>
        <end position="94"/>
    </location>
</feature>
<evidence type="ECO:0000313" key="4">
    <source>
        <dbReference type="Proteomes" id="UP000593626"/>
    </source>
</evidence>
<gene>
    <name evidence="3" type="ORF">G8O30_00695</name>
</gene>
<dbReference type="SUPFAM" id="SSF46785">
    <property type="entry name" value="Winged helix' DNA-binding domain"/>
    <property type="match status" value="1"/>
</dbReference>
<name>A0A7S8HGS7_9BACI</name>
<reference evidence="3 4" key="1">
    <citation type="submission" date="2019-07" db="EMBL/GenBank/DDBJ databases">
        <title>Genome sequence of 2 isolates from Red Sea Mangroves.</title>
        <authorList>
            <person name="Sefrji F."/>
            <person name="Michoud G."/>
            <person name="Merlino G."/>
            <person name="Daffonchio D."/>
        </authorList>
    </citation>
    <scope>NUCLEOTIDE SEQUENCE [LARGE SCALE GENOMIC DNA]</scope>
    <source>
        <strain evidence="3 4">R1DC41</strain>
    </source>
</reference>
<accession>A0A7S8HGS7</accession>
<dbReference type="AlphaFoldDB" id="A0A7S8HGS7"/>
<evidence type="ECO:0000259" key="2">
    <source>
        <dbReference type="PROSITE" id="PS50987"/>
    </source>
</evidence>
<sequence>MGMATTKQPDLFHALGDPTRRQLLQLLMQSSEPIVSICEHFNTSRTAVVKHLQVLLDAGLVTKEKQGRQTIFHLSPEPLSTAFEWLSQFEPFWEQKLNALDDYLSTMEKEK</sequence>
<dbReference type="Proteomes" id="UP000593626">
    <property type="component" value="Chromosome"/>
</dbReference>